<keyword evidence="4" id="KW-0808">Transferase</keyword>
<keyword evidence="1 2" id="KW-0833">Ubl conjugation pathway</keyword>
<gene>
    <name evidence="4" type="primary">UBR5_11</name>
    <name evidence="4" type="ORF">OS493_019617</name>
</gene>
<dbReference type="PANTHER" id="PTHR46276:SF1">
    <property type="entry name" value="E3 UBIQUITIN-PROTEIN LIGASE UBR5"/>
    <property type="match status" value="1"/>
</dbReference>
<dbReference type="Gene3D" id="3.30.2160.10">
    <property type="entry name" value="Hect, E3 ligase catalytic domain"/>
    <property type="match status" value="1"/>
</dbReference>
<dbReference type="Pfam" id="PF00632">
    <property type="entry name" value="HECT"/>
    <property type="match status" value="1"/>
</dbReference>
<organism evidence="4 5">
    <name type="scientific">Desmophyllum pertusum</name>
    <dbReference type="NCBI Taxonomy" id="174260"/>
    <lineage>
        <taxon>Eukaryota</taxon>
        <taxon>Metazoa</taxon>
        <taxon>Cnidaria</taxon>
        <taxon>Anthozoa</taxon>
        <taxon>Hexacorallia</taxon>
        <taxon>Scleractinia</taxon>
        <taxon>Caryophylliina</taxon>
        <taxon>Caryophylliidae</taxon>
        <taxon>Desmophyllum</taxon>
    </lineage>
</organism>
<dbReference type="PANTHER" id="PTHR46276">
    <property type="entry name" value="E3 UBIQUITIN-PROTEIN LIGASE UBR5"/>
    <property type="match status" value="1"/>
</dbReference>
<dbReference type="InterPro" id="IPR035983">
    <property type="entry name" value="Hect_E3_ubiquitin_ligase"/>
</dbReference>
<dbReference type="GO" id="GO:0005634">
    <property type="term" value="C:nucleus"/>
    <property type="evidence" value="ECO:0007669"/>
    <property type="project" value="TreeGrafter"/>
</dbReference>
<dbReference type="EC" id="2.3.2.26" evidence="4"/>
<evidence type="ECO:0000256" key="2">
    <source>
        <dbReference type="PROSITE-ProRule" id="PRU00104"/>
    </source>
</evidence>
<keyword evidence="5" id="KW-1185">Reference proteome</keyword>
<dbReference type="PROSITE" id="PS50237">
    <property type="entry name" value="HECT"/>
    <property type="match status" value="1"/>
</dbReference>
<dbReference type="GO" id="GO:0034450">
    <property type="term" value="F:ubiquitin-ubiquitin ligase activity"/>
    <property type="evidence" value="ECO:0007669"/>
    <property type="project" value="TreeGrafter"/>
</dbReference>
<sequence>MKKKKKTGAQHKLALQISREDELRIKRIMGLCLLQNELCPINLNRHVIKQILSRRTGWHDLAFFDPMLYENLRKLIVEAASPNADHVFKVMDLTFSVQATADEGDAGDQVELVKGGKNVPVTPSNVHDYVRLYAEQRMVGNNKKALQALRSGVLDVIPLSAFDNLTAEDFRLLLNGCGEVNVQQLISYTCFNDETGGLFLDIESCSTSSEEGFQPKPCCESETGS</sequence>
<comment type="caution">
    <text evidence="2">Lacks conserved residue(s) required for the propagation of feature annotation.</text>
</comment>
<accession>A0A9W9ZDY8</accession>
<feature type="domain" description="HECT" evidence="3">
    <location>
        <begin position="25"/>
        <end position="196"/>
    </location>
</feature>
<keyword evidence="4" id="KW-0012">Acyltransferase</keyword>
<dbReference type="OrthoDB" id="298098at2759"/>
<dbReference type="FunFam" id="3.30.2160.10:FF:000008">
    <property type="entry name" value="Apoptosis-resistant E3 ubiquitin protein ligase 1"/>
    <property type="match status" value="1"/>
</dbReference>
<reference evidence="4" key="1">
    <citation type="submission" date="2023-01" db="EMBL/GenBank/DDBJ databases">
        <title>Genome assembly of the deep-sea coral Lophelia pertusa.</title>
        <authorList>
            <person name="Herrera S."/>
            <person name="Cordes E."/>
        </authorList>
    </citation>
    <scope>NUCLEOTIDE SEQUENCE</scope>
    <source>
        <strain evidence="4">USNM1676648</strain>
        <tissue evidence="4">Polyp</tissue>
    </source>
</reference>
<protein>
    <submittedName>
        <fullName evidence="4">E3 ubiquitin-protein ligase ubr5</fullName>
        <ecNumber evidence="4">2.3.2.26</ecNumber>
    </submittedName>
</protein>
<dbReference type="AlphaFoldDB" id="A0A9W9ZDY8"/>
<dbReference type="Proteomes" id="UP001163046">
    <property type="component" value="Unassembled WGS sequence"/>
</dbReference>
<dbReference type="GO" id="GO:0000209">
    <property type="term" value="P:protein polyubiquitination"/>
    <property type="evidence" value="ECO:0007669"/>
    <property type="project" value="TreeGrafter"/>
</dbReference>
<evidence type="ECO:0000313" key="5">
    <source>
        <dbReference type="Proteomes" id="UP001163046"/>
    </source>
</evidence>
<proteinExistence type="predicted"/>
<comment type="caution">
    <text evidence="4">The sequence shown here is derived from an EMBL/GenBank/DDBJ whole genome shotgun (WGS) entry which is preliminary data.</text>
</comment>
<evidence type="ECO:0000256" key="1">
    <source>
        <dbReference type="ARBA" id="ARBA00022786"/>
    </source>
</evidence>
<dbReference type="Gene3D" id="3.90.1750.10">
    <property type="entry name" value="Hect, E3 ligase catalytic domains"/>
    <property type="match status" value="1"/>
</dbReference>
<evidence type="ECO:0000259" key="3">
    <source>
        <dbReference type="PROSITE" id="PS50237"/>
    </source>
</evidence>
<dbReference type="EMBL" id="MU826361">
    <property type="protein sequence ID" value="KAJ7378923.1"/>
    <property type="molecule type" value="Genomic_DNA"/>
</dbReference>
<dbReference type="InterPro" id="IPR000569">
    <property type="entry name" value="HECT_dom"/>
</dbReference>
<evidence type="ECO:0000313" key="4">
    <source>
        <dbReference type="EMBL" id="KAJ7378923.1"/>
    </source>
</evidence>
<dbReference type="GO" id="GO:0090263">
    <property type="term" value="P:positive regulation of canonical Wnt signaling pathway"/>
    <property type="evidence" value="ECO:0007669"/>
    <property type="project" value="TreeGrafter"/>
</dbReference>
<dbReference type="GO" id="GO:0005737">
    <property type="term" value="C:cytoplasm"/>
    <property type="evidence" value="ECO:0007669"/>
    <property type="project" value="TreeGrafter"/>
</dbReference>
<dbReference type="SUPFAM" id="SSF56204">
    <property type="entry name" value="Hect, E3 ligase catalytic domain"/>
    <property type="match status" value="1"/>
</dbReference>
<name>A0A9W9ZDY8_9CNID</name>
<dbReference type="SMART" id="SM00119">
    <property type="entry name" value="HECTc"/>
    <property type="match status" value="1"/>
</dbReference>